<dbReference type="PANTHER" id="PTHR38166">
    <property type="entry name" value="C2H2-TYPE DOMAIN-CONTAINING PROTEIN-RELATED"/>
    <property type="match status" value="1"/>
</dbReference>
<feature type="compositionally biased region" description="Basic residues" evidence="1">
    <location>
        <begin position="26"/>
        <end position="36"/>
    </location>
</feature>
<name>A0AA40E1Y0_9PEZI</name>
<evidence type="ECO:0008006" key="4">
    <source>
        <dbReference type="Google" id="ProtNLM"/>
    </source>
</evidence>
<accession>A0AA40E1Y0</accession>
<keyword evidence="3" id="KW-1185">Reference proteome</keyword>
<dbReference type="PANTHER" id="PTHR38166:SF1">
    <property type="entry name" value="C2H2-TYPE DOMAIN-CONTAINING PROTEIN"/>
    <property type="match status" value="1"/>
</dbReference>
<feature type="region of interest" description="Disordered" evidence="1">
    <location>
        <begin position="1"/>
        <end position="63"/>
    </location>
</feature>
<comment type="caution">
    <text evidence="2">The sequence shown here is derived from an EMBL/GenBank/DDBJ whole genome shotgun (WGS) entry which is preliminary data.</text>
</comment>
<proteinExistence type="predicted"/>
<dbReference type="Proteomes" id="UP001172159">
    <property type="component" value="Unassembled WGS sequence"/>
</dbReference>
<dbReference type="EMBL" id="JAUKTV010000012">
    <property type="protein sequence ID" value="KAK0721221.1"/>
    <property type="molecule type" value="Genomic_DNA"/>
</dbReference>
<organism evidence="2 3">
    <name type="scientific">Apiosordaria backusii</name>
    <dbReference type="NCBI Taxonomy" id="314023"/>
    <lineage>
        <taxon>Eukaryota</taxon>
        <taxon>Fungi</taxon>
        <taxon>Dikarya</taxon>
        <taxon>Ascomycota</taxon>
        <taxon>Pezizomycotina</taxon>
        <taxon>Sordariomycetes</taxon>
        <taxon>Sordariomycetidae</taxon>
        <taxon>Sordariales</taxon>
        <taxon>Lasiosphaeriaceae</taxon>
        <taxon>Apiosordaria</taxon>
    </lineage>
</organism>
<evidence type="ECO:0000313" key="2">
    <source>
        <dbReference type="EMBL" id="KAK0721221.1"/>
    </source>
</evidence>
<sequence length="219" mass="24683">MASITAAMPPQALFPRSASGNAAEKPKRKPLPSRRPRSPDGFANTERGLERERKRPRLVEDSTDTAATAVSVYGERFGAVTMEHMRMETALRLSGTKQAPLSCPYRKRNRTRFNIRDHPGCANAFQNISILKKHVGDCHLTRPCTIRALPQSQQRDQAKDVEDGIGKPIADLLTKRKARLKIHTWESLWQILFPDDKEVPSPSTSLPFPTSMLPYLYHN</sequence>
<protein>
    <recommendedName>
        <fullName evidence="4">C2H2-type domain-containing protein</fullName>
    </recommendedName>
</protein>
<evidence type="ECO:0000313" key="3">
    <source>
        <dbReference type="Proteomes" id="UP001172159"/>
    </source>
</evidence>
<evidence type="ECO:0000256" key="1">
    <source>
        <dbReference type="SAM" id="MobiDB-lite"/>
    </source>
</evidence>
<gene>
    <name evidence="2" type="ORF">B0T21DRAFT_49240</name>
</gene>
<feature type="compositionally biased region" description="Basic and acidic residues" evidence="1">
    <location>
        <begin position="47"/>
        <end position="60"/>
    </location>
</feature>
<reference evidence="2" key="1">
    <citation type="submission" date="2023-06" db="EMBL/GenBank/DDBJ databases">
        <title>Genome-scale phylogeny and comparative genomics of the fungal order Sordariales.</title>
        <authorList>
            <consortium name="Lawrence Berkeley National Laboratory"/>
            <person name="Hensen N."/>
            <person name="Bonometti L."/>
            <person name="Westerberg I."/>
            <person name="Brannstrom I.O."/>
            <person name="Guillou S."/>
            <person name="Cros-Aarteil S."/>
            <person name="Calhoun S."/>
            <person name="Haridas S."/>
            <person name="Kuo A."/>
            <person name="Mondo S."/>
            <person name="Pangilinan J."/>
            <person name="Riley R."/>
            <person name="Labutti K."/>
            <person name="Andreopoulos B."/>
            <person name="Lipzen A."/>
            <person name="Chen C."/>
            <person name="Yanf M."/>
            <person name="Daum C."/>
            <person name="Ng V."/>
            <person name="Clum A."/>
            <person name="Steindorff A."/>
            <person name="Ohm R."/>
            <person name="Martin F."/>
            <person name="Silar P."/>
            <person name="Natvig D."/>
            <person name="Lalanne C."/>
            <person name="Gautier V."/>
            <person name="Ament-Velasquez S.L."/>
            <person name="Kruys A."/>
            <person name="Hutchinson M.I."/>
            <person name="Powell A.J."/>
            <person name="Barry K."/>
            <person name="Miller A.N."/>
            <person name="Grigoriev I.V."/>
            <person name="Debuchy R."/>
            <person name="Gladieux P."/>
            <person name="Thoren M.H."/>
            <person name="Johannesson H."/>
        </authorList>
    </citation>
    <scope>NUCLEOTIDE SEQUENCE</scope>
    <source>
        <strain evidence="2">CBS 540.89</strain>
    </source>
</reference>
<dbReference type="AlphaFoldDB" id="A0AA40E1Y0"/>